<dbReference type="GeneID" id="27685215"/>
<keyword evidence="2" id="KW-0812">Transmembrane</keyword>
<protein>
    <recommendedName>
        <fullName evidence="5">HIG1 domain-containing protein</fullName>
    </recommendedName>
</protein>
<keyword evidence="4" id="KW-1185">Reference proteome</keyword>
<sequence>MVSSPISMDTYDPHKKISPEDREARHRKVLMEGAKAAAIAGPTGLVASLLAQRNIRFYQRLSLPFKTFIALMIPTAAFFTVTDRAAMRADLEYAMRFSVTKKEDFAKPVDEADGNRSLSQLIQKYRYQIVGYGWAGTLGATLLYNWRRTDITRAVKIINARMMAQTFALAGVAGIAALAATATPVKEIDPHYNRIVNSQ</sequence>
<dbReference type="VEuPathDB" id="FungiDB:SPPG_01563"/>
<dbReference type="EMBL" id="KQ257451">
    <property type="protein sequence ID" value="KND04125.1"/>
    <property type="molecule type" value="Genomic_DNA"/>
</dbReference>
<feature type="transmembrane region" description="Helical" evidence="2">
    <location>
        <begin position="63"/>
        <end position="81"/>
    </location>
</feature>
<feature type="transmembrane region" description="Helical" evidence="2">
    <location>
        <begin position="167"/>
        <end position="185"/>
    </location>
</feature>
<dbReference type="Proteomes" id="UP000053201">
    <property type="component" value="Unassembled WGS sequence"/>
</dbReference>
<accession>A0A0L0HTA2</accession>
<evidence type="ECO:0000256" key="1">
    <source>
        <dbReference type="SAM" id="MobiDB-lite"/>
    </source>
</evidence>
<dbReference type="PANTHER" id="PTHR28018:SF3">
    <property type="entry name" value="RESPIRATORY SUPERCOMPLEX FACTOR 2, MITOCHONDRIAL"/>
    <property type="match status" value="1"/>
</dbReference>
<keyword evidence="2" id="KW-1133">Transmembrane helix</keyword>
<feature type="region of interest" description="Disordered" evidence="1">
    <location>
        <begin position="1"/>
        <end position="23"/>
    </location>
</feature>
<name>A0A0L0HTA2_SPIPD</name>
<feature type="compositionally biased region" description="Basic and acidic residues" evidence="1">
    <location>
        <begin position="11"/>
        <end position="23"/>
    </location>
</feature>
<dbReference type="AlphaFoldDB" id="A0A0L0HTA2"/>
<dbReference type="OrthoDB" id="1915122at2759"/>
<dbReference type="InterPro" id="IPR040153">
    <property type="entry name" value="Rcf2"/>
</dbReference>
<keyword evidence="2" id="KW-0472">Membrane</keyword>
<evidence type="ECO:0000256" key="2">
    <source>
        <dbReference type="SAM" id="Phobius"/>
    </source>
</evidence>
<dbReference type="RefSeq" id="XP_016612164.1">
    <property type="nucleotide sequence ID" value="XM_016749877.1"/>
</dbReference>
<evidence type="ECO:0000313" key="4">
    <source>
        <dbReference type="Proteomes" id="UP000053201"/>
    </source>
</evidence>
<dbReference type="GO" id="GO:0033617">
    <property type="term" value="P:mitochondrial respiratory chain complex IV assembly"/>
    <property type="evidence" value="ECO:0007669"/>
    <property type="project" value="TreeGrafter"/>
</dbReference>
<proteinExistence type="predicted"/>
<organism evidence="3 4">
    <name type="scientific">Spizellomyces punctatus (strain DAOM BR117)</name>
    <dbReference type="NCBI Taxonomy" id="645134"/>
    <lineage>
        <taxon>Eukaryota</taxon>
        <taxon>Fungi</taxon>
        <taxon>Fungi incertae sedis</taxon>
        <taxon>Chytridiomycota</taxon>
        <taxon>Chytridiomycota incertae sedis</taxon>
        <taxon>Chytridiomycetes</taxon>
        <taxon>Spizellomycetales</taxon>
        <taxon>Spizellomycetaceae</taxon>
        <taxon>Spizellomyces</taxon>
    </lineage>
</organism>
<dbReference type="GO" id="GO:0005739">
    <property type="term" value="C:mitochondrion"/>
    <property type="evidence" value="ECO:0007669"/>
    <property type="project" value="GOC"/>
</dbReference>
<evidence type="ECO:0000313" key="3">
    <source>
        <dbReference type="EMBL" id="KND04125.1"/>
    </source>
</evidence>
<feature type="transmembrane region" description="Helical" evidence="2">
    <location>
        <begin position="125"/>
        <end position="146"/>
    </location>
</feature>
<dbReference type="FunCoup" id="A0A0L0HTA2">
    <property type="interactions" value="49"/>
</dbReference>
<reference evidence="3 4" key="1">
    <citation type="submission" date="2009-08" db="EMBL/GenBank/DDBJ databases">
        <title>The Genome Sequence of Spizellomyces punctatus strain DAOM BR117.</title>
        <authorList>
            <consortium name="The Broad Institute Genome Sequencing Platform"/>
            <person name="Russ C."/>
            <person name="Cuomo C."/>
            <person name="Shea T."/>
            <person name="Young S.K."/>
            <person name="Zeng Q."/>
            <person name="Koehrsen M."/>
            <person name="Haas B."/>
            <person name="Borodovsky M."/>
            <person name="Guigo R."/>
            <person name="Alvarado L."/>
            <person name="Berlin A."/>
            <person name="Bochicchio J."/>
            <person name="Borenstein D."/>
            <person name="Chapman S."/>
            <person name="Chen Z."/>
            <person name="Engels R."/>
            <person name="Freedman E."/>
            <person name="Gellesch M."/>
            <person name="Goldberg J."/>
            <person name="Griggs A."/>
            <person name="Gujja S."/>
            <person name="Heiman D."/>
            <person name="Hepburn T."/>
            <person name="Howarth C."/>
            <person name="Jen D."/>
            <person name="Larson L."/>
            <person name="Lewis B."/>
            <person name="Mehta T."/>
            <person name="Park D."/>
            <person name="Pearson M."/>
            <person name="Roberts A."/>
            <person name="Saif S."/>
            <person name="Shenoy N."/>
            <person name="Sisk P."/>
            <person name="Stolte C."/>
            <person name="Sykes S."/>
            <person name="Thomson T."/>
            <person name="Walk T."/>
            <person name="White J."/>
            <person name="Yandava C."/>
            <person name="Burger G."/>
            <person name="Gray M.W."/>
            <person name="Holland P.W.H."/>
            <person name="King N."/>
            <person name="Lang F.B.F."/>
            <person name="Roger A.J."/>
            <person name="Ruiz-Trillo I."/>
            <person name="Lander E."/>
            <person name="Nusbaum C."/>
        </authorList>
    </citation>
    <scope>NUCLEOTIDE SEQUENCE [LARGE SCALE GENOMIC DNA]</scope>
    <source>
        <strain evidence="3 4">DAOM BR117</strain>
    </source>
</reference>
<evidence type="ECO:0008006" key="5">
    <source>
        <dbReference type="Google" id="ProtNLM"/>
    </source>
</evidence>
<gene>
    <name evidence="3" type="ORF">SPPG_01563</name>
</gene>
<dbReference type="STRING" id="645134.A0A0L0HTA2"/>
<dbReference type="PANTHER" id="PTHR28018">
    <property type="entry name" value="RESPIRATORY SUPERCOMPLEX FACTOR 2, MITOCHONDRIAL"/>
    <property type="match status" value="1"/>
</dbReference>
<dbReference type="InParanoid" id="A0A0L0HTA2"/>